<dbReference type="InterPro" id="IPR036271">
    <property type="entry name" value="Tet_transcr_reg_TetR-rel_C_sf"/>
</dbReference>
<dbReference type="Proteomes" id="UP000016568">
    <property type="component" value="Unassembled WGS sequence"/>
</dbReference>
<feature type="DNA-binding region" description="H-T-H motif" evidence="4">
    <location>
        <begin position="38"/>
        <end position="57"/>
    </location>
</feature>
<keyword evidence="7" id="KW-1185">Reference proteome</keyword>
<accession>U2YJC2</accession>
<dbReference type="PANTHER" id="PTHR30055">
    <property type="entry name" value="HTH-TYPE TRANSCRIPTIONAL REGULATOR RUTR"/>
    <property type="match status" value="1"/>
</dbReference>
<reference evidence="6 7" key="1">
    <citation type="submission" date="2013-09" db="EMBL/GenBank/DDBJ databases">
        <title>Whole genome shotgun sequence of Novosphingobium tardaugens NBRC 16725.</title>
        <authorList>
            <person name="Isaki S."/>
            <person name="Hosoyama A."/>
            <person name="Tsuchikane K."/>
            <person name="Katsumata H."/>
            <person name="Ando Y."/>
            <person name="Yamazaki S."/>
            <person name="Fujita N."/>
        </authorList>
    </citation>
    <scope>NUCLEOTIDE SEQUENCE [LARGE SCALE GENOMIC DNA]</scope>
    <source>
        <strain evidence="6 7">NBRC 16725</strain>
    </source>
</reference>
<comment type="caution">
    <text evidence="6">The sequence shown here is derived from an EMBL/GenBank/DDBJ whole genome shotgun (WGS) entry which is preliminary data.</text>
</comment>
<evidence type="ECO:0000313" key="7">
    <source>
        <dbReference type="Proteomes" id="UP000016568"/>
    </source>
</evidence>
<evidence type="ECO:0000256" key="4">
    <source>
        <dbReference type="PROSITE-ProRule" id="PRU00335"/>
    </source>
</evidence>
<evidence type="ECO:0000256" key="2">
    <source>
        <dbReference type="ARBA" id="ARBA00023125"/>
    </source>
</evidence>
<dbReference type="PANTHER" id="PTHR30055:SF230">
    <property type="entry name" value="TRANSCRIPTIONAL REGULATORY PROTEIN (PROBABLY TETR-FAMILY)-RELATED"/>
    <property type="match status" value="1"/>
</dbReference>
<dbReference type="GO" id="GO:0000976">
    <property type="term" value="F:transcription cis-regulatory region binding"/>
    <property type="evidence" value="ECO:0007669"/>
    <property type="project" value="TreeGrafter"/>
</dbReference>
<dbReference type="KEGG" id="ntd:EGO55_02565"/>
<dbReference type="Gene3D" id="1.10.357.10">
    <property type="entry name" value="Tetracycline Repressor, domain 2"/>
    <property type="match status" value="1"/>
</dbReference>
<dbReference type="RefSeq" id="WP_021689427.1">
    <property type="nucleotide sequence ID" value="NZ_BASZ01000003.1"/>
</dbReference>
<name>U2YJC2_9SPHN</name>
<organism evidence="6 7">
    <name type="scientific">Caenibius tardaugens NBRC 16725</name>
    <dbReference type="NCBI Taxonomy" id="1219035"/>
    <lineage>
        <taxon>Bacteria</taxon>
        <taxon>Pseudomonadati</taxon>
        <taxon>Pseudomonadota</taxon>
        <taxon>Alphaproteobacteria</taxon>
        <taxon>Sphingomonadales</taxon>
        <taxon>Erythrobacteraceae</taxon>
        <taxon>Caenibius</taxon>
    </lineage>
</organism>
<evidence type="ECO:0000259" key="5">
    <source>
        <dbReference type="PROSITE" id="PS50977"/>
    </source>
</evidence>
<dbReference type="Gene3D" id="1.10.10.60">
    <property type="entry name" value="Homeodomain-like"/>
    <property type="match status" value="1"/>
</dbReference>
<feature type="domain" description="HTH tetR-type" evidence="5">
    <location>
        <begin position="15"/>
        <end position="75"/>
    </location>
</feature>
<keyword evidence="1" id="KW-0805">Transcription regulation</keyword>
<dbReference type="OrthoDB" id="7510588at2"/>
<dbReference type="PRINTS" id="PR00455">
    <property type="entry name" value="HTHTETR"/>
</dbReference>
<sequence>MTEGSKRVQGRPRSPENDRAILSAVKTMLAEEGFEALRFDALARVSGVSRPSIYRRWASKAELLNDVAYGRKWDMPTALVPGDLRATIRNILEHVAAYYSRPEMRAAVLGAMASLPSAAAAPCDLAIEAEKETRAAVAAMVADAKAAGLMRQEVEADSLYELMMGSVIYRTVFSYRRIAGDIPDDLVDTIIDGLKA</sequence>
<dbReference type="InterPro" id="IPR009057">
    <property type="entry name" value="Homeodomain-like_sf"/>
</dbReference>
<dbReference type="EMBL" id="BASZ01000003">
    <property type="protein sequence ID" value="GAD48520.1"/>
    <property type="molecule type" value="Genomic_DNA"/>
</dbReference>
<dbReference type="SUPFAM" id="SSF48498">
    <property type="entry name" value="Tetracyclin repressor-like, C-terminal domain"/>
    <property type="match status" value="1"/>
</dbReference>
<evidence type="ECO:0000313" key="6">
    <source>
        <dbReference type="EMBL" id="GAD48520.1"/>
    </source>
</evidence>
<keyword evidence="3" id="KW-0804">Transcription</keyword>
<evidence type="ECO:0000256" key="1">
    <source>
        <dbReference type="ARBA" id="ARBA00023015"/>
    </source>
</evidence>
<dbReference type="Pfam" id="PF16859">
    <property type="entry name" value="TetR_C_11"/>
    <property type="match status" value="1"/>
</dbReference>
<protein>
    <submittedName>
        <fullName evidence="6">Putative TetR family transcriptional regulator</fullName>
    </submittedName>
</protein>
<proteinExistence type="predicted"/>
<dbReference type="PROSITE" id="PS50977">
    <property type="entry name" value="HTH_TETR_2"/>
    <property type="match status" value="1"/>
</dbReference>
<gene>
    <name evidence="6" type="ORF">NT2_03_00080</name>
</gene>
<dbReference type="InterPro" id="IPR001647">
    <property type="entry name" value="HTH_TetR"/>
</dbReference>
<dbReference type="eggNOG" id="COG1309">
    <property type="taxonomic scope" value="Bacteria"/>
</dbReference>
<dbReference type="GO" id="GO:0003700">
    <property type="term" value="F:DNA-binding transcription factor activity"/>
    <property type="evidence" value="ECO:0007669"/>
    <property type="project" value="TreeGrafter"/>
</dbReference>
<dbReference type="AlphaFoldDB" id="U2YJC2"/>
<keyword evidence="2 4" id="KW-0238">DNA-binding</keyword>
<dbReference type="InterPro" id="IPR050109">
    <property type="entry name" value="HTH-type_TetR-like_transc_reg"/>
</dbReference>
<evidence type="ECO:0000256" key="3">
    <source>
        <dbReference type="ARBA" id="ARBA00023163"/>
    </source>
</evidence>
<dbReference type="InterPro" id="IPR011075">
    <property type="entry name" value="TetR_C"/>
</dbReference>
<dbReference type="SUPFAM" id="SSF46689">
    <property type="entry name" value="Homeodomain-like"/>
    <property type="match status" value="1"/>
</dbReference>
<dbReference type="Pfam" id="PF00440">
    <property type="entry name" value="TetR_N"/>
    <property type="match status" value="1"/>
</dbReference>